<dbReference type="eggNOG" id="COG1309">
    <property type="taxonomic scope" value="Bacteria"/>
</dbReference>
<accession>D3FEI5</accession>
<keyword evidence="1" id="KW-0678">Repressor</keyword>
<sequence>MSATDAIAGTAPGAPARTLESDKARRIVDAMRASVAARGAAGSTFDHVAREAGVSRGLLHYYFGTKERLLVEVVRRDCDIRIESLAAALQGAHTADDFIEGLVRGLDELVKGDSDLVVLMFELFTLSRRNEEIAEALADLCRKMRGHLANSLAEKREEGVLRLGAEPDAVAGFLLALADGLALRFLTEPDLDPRPTVSASVAAARTLIADPA</sequence>
<organism evidence="7 8">
    <name type="scientific">Conexibacter woesei (strain DSM 14684 / CCUG 47730 / CIP 108061 / JCM 11494 / NBRC 100937 / ID131577)</name>
    <dbReference type="NCBI Taxonomy" id="469383"/>
    <lineage>
        <taxon>Bacteria</taxon>
        <taxon>Bacillati</taxon>
        <taxon>Actinomycetota</taxon>
        <taxon>Thermoleophilia</taxon>
        <taxon>Solirubrobacterales</taxon>
        <taxon>Conexibacteraceae</taxon>
        <taxon>Conexibacter</taxon>
    </lineage>
</organism>
<dbReference type="OrthoDB" id="5242433at2"/>
<keyword evidence="4" id="KW-0804">Transcription</keyword>
<dbReference type="InterPro" id="IPR036271">
    <property type="entry name" value="Tet_transcr_reg_TetR-rel_C_sf"/>
</dbReference>
<feature type="DNA-binding region" description="H-T-H motif" evidence="5">
    <location>
        <begin position="44"/>
        <end position="63"/>
    </location>
</feature>
<dbReference type="PANTHER" id="PTHR47506:SF6">
    <property type="entry name" value="HTH-TYPE TRANSCRIPTIONAL REPRESSOR NEMR"/>
    <property type="match status" value="1"/>
</dbReference>
<evidence type="ECO:0000256" key="3">
    <source>
        <dbReference type="ARBA" id="ARBA00023125"/>
    </source>
</evidence>
<reference evidence="8" key="2">
    <citation type="submission" date="2010-01" db="EMBL/GenBank/DDBJ databases">
        <title>The complete genome of Conexibacter woesei DSM 14684.</title>
        <authorList>
            <consortium name="US DOE Joint Genome Institute (JGI-PGF)"/>
            <person name="Lucas S."/>
            <person name="Copeland A."/>
            <person name="Lapidus A."/>
            <person name="Glavina del Rio T."/>
            <person name="Dalin E."/>
            <person name="Tice H."/>
            <person name="Bruce D."/>
            <person name="Goodwin L."/>
            <person name="Pitluck S."/>
            <person name="Kyrpides N."/>
            <person name="Mavromatis K."/>
            <person name="Ivanova N."/>
            <person name="Mikhailova N."/>
            <person name="Chertkov O."/>
            <person name="Brettin T."/>
            <person name="Detter J.C."/>
            <person name="Han C."/>
            <person name="Larimer F."/>
            <person name="Land M."/>
            <person name="Hauser L."/>
            <person name="Markowitz V."/>
            <person name="Cheng J.-F."/>
            <person name="Hugenholtz P."/>
            <person name="Woyke T."/>
            <person name="Wu D."/>
            <person name="Pukall R."/>
            <person name="Steenblock K."/>
            <person name="Schneider S."/>
            <person name="Klenk H.-P."/>
            <person name="Eisen J.A."/>
        </authorList>
    </citation>
    <scope>NUCLEOTIDE SEQUENCE [LARGE SCALE GENOMIC DNA]</scope>
    <source>
        <strain evidence="8">DSM 14684 / CIP 108061 / JCM 11494 / NBRC 100937 / ID131577</strain>
    </source>
</reference>
<dbReference type="HOGENOM" id="CLU_069356_15_11_11"/>
<dbReference type="PROSITE" id="PS50977">
    <property type="entry name" value="HTH_TETR_2"/>
    <property type="match status" value="1"/>
</dbReference>
<dbReference type="RefSeq" id="WP_012936728.1">
    <property type="nucleotide sequence ID" value="NC_013739.1"/>
</dbReference>
<dbReference type="InterPro" id="IPR001647">
    <property type="entry name" value="HTH_TetR"/>
</dbReference>
<evidence type="ECO:0000313" key="7">
    <source>
        <dbReference type="EMBL" id="ADB53677.1"/>
    </source>
</evidence>
<name>D3FEI5_CONWI</name>
<proteinExistence type="predicted"/>
<reference evidence="7 8" key="1">
    <citation type="journal article" date="2010" name="Stand. Genomic Sci.">
        <title>Complete genome sequence of Conexibacter woesei type strain (ID131577).</title>
        <authorList>
            <person name="Pukall R."/>
            <person name="Lapidus A."/>
            <person name="Glavina Del Rio T."/>
            <person name="Copeland A."/>
            <person name="Tice H."/>
            <person name="Cheng J.-F."/>
            <person name="Lucas S."/>
            <person name="Chen F."/>
            <person name="Nolan M."/>
            <person name="Bruce D."/>
            <person name="Goodwin L."/>
            <person name="Pitluck S."/>
            <person name="Mavromatis K."/>
            <person name="Ivanova N."/>
            <person name="Ovchinnikova G."/>
            <person name="Pati A."/>
            <person name="Chen A."/>
            <person name="Palaniappan K."/>
            <person name="Land M."/>
            <person name="Hauser L."/>
            <person name="Chang Y.-J."/>
            <person name="Jeffries C.D."/>
            <person name="Chain P."/>
            <person name="Meincke L."/>
            <person name="Sims D."/>
            <person name="Brettin T."/>
            <person name="Detter J.C."/>
            <person name="Rohde M."/>
            <person name="Goeker M."/>
            <person name="Bristow J."/>
            <person name="Eisen J.A."/>
            <person name="Markowitz V."/>
            <person name="Kyrpides N.C."/>
            <person name="Klenk H.-P."/>
            <person name="Hugenholtz P."/>
        </authorList>
    </citation>
    <scope>NUCLEOTIDE SEQUENCE [LARGE SCALE GENOMIC DNA]</scope>
    <source>
        <strain evidence="8">DSM 14684 / CIP 108061 / JCM 11494 / NBRC 100937 / ID131577</strain>
    </source>
</reference>
<evidence type="ECO:0000256" key="5">
    <source>
        <dbReference type="PROSITE-ProRule" id="PRU00335"/>
    </source>
</evidence>
<keyword evidence="3 5" id="KW-0238">DNA-binding</keyword>
<dbReference type="SUPFAM" id="SSF48498">
    <property type="entry name" value="Tetracyclin repressor-like, C-terminal domain"/>
    <property type="match status" value="1"/>
</dbReference>
<protein>
    <submittedName>
        <fullName evidence="7">Transcriptional regulator, TetR family</fullName>
    </submittedName>
</protein>
<dbReference type="GO" id="GO:0003677">
    <property type="term" value="F:DNA binding"/>
    <property type="evidence" value="ECO:0007669"/>
    <property type="project" value="UniProtKB-UniRule"/>
</dbReference>
<dbReference type="AlphaFoldDB" id="D3FEI5"/>
<dbReference type="KEGG" id="cwo:Cwoe_5271"/>
<evidence type="ECO:0000256" key="4">
    <source>
        <dbReference type="ARBA" id="ARBA00023163"/>
    </source>
</evidence>
<keyword evidence="2" id="KW-0805">Transcription regulation</keyword>
<dbReference type="EMBL" id="CP001854">
    <property type="protein sequence ID" value="ADB53677.1"/>
    <property type="molecule type" value="Genomic_DNA"/>
</dbReference>
<dbReference type="InterPro" id="IPR009057">
    <property type="entry name" value="Homeodomain-like_sf"/>
</dbReference>
<keyword evidence="8" id="KW-1185">Reference proteome</keyword>
<dbReference type="SUPFAM" id="SSF46689">
    <property type="entry name" value="Homeodomain-like"/>
    <property type="match status" value="1"/>
</dbReference>
<evidence type="ECO:0000256" key="1">
    <source>
        <dbReference type="ARBA" id="ARBA00022491"/>
    </source>
</evidence>
<evidence type="ECO:0000259" key="6">
    <source>
        <dbReference type="PROSITE" id="PS50977"/>
    </source>
</evidence>
<dbReference type="PANTHER" id="PTHR47506">
    <property type="entry name" value="TRANSCRIPTIONAL REGULATORY PROTEIN"/>
    <property type="match status" value="1"/>
</dbReference>
<evidence type="ECO:0000313" key="8">
    <source>
        <dbReference type="Proteomes" id="UP000008229"/>
    </source>
</evidence>
<dbReference type="Proteomes" id="UP000008229">
    <property type="component" value="Chromosome"/>
</dbReference>
<gene>
    <name evidence="7" type="ordered locus">Cwoe_5271</name>
</gene>
<dbReference type="PRINTS" id="PR00455">
    <property type="entry name" value="HTHTETR"/>
</dbReference>
<dbReference type="Gene3D" id="1.10.357.10">
    <property type="entry name" value="Tetracycline Repressor, domain 2"/>
    <property type="match status" value="1"/>
</dbReference>
<dbReference type="STRING" id="469383.Cwoe_5271"/>
<dbReference type="Pfam" id="PF00440">
    <property type="entry name" value="TetR_N"/>
    <property type="match status" value="1"/>
</dbReference>
<dbReference type="InterPro" id="IPR039538">
    <property type="entry name" value="BetI_C"/>
</dbReference>
<feature type="domain" description="HTH tetR-type" evidence="6">
    <location>
        <begin position="21"/>
        <end position="81"/>
    </location>
</feature>
<dbReference type="Pfam" id="PF13977">
    <property type="entry name" value="TetR_C_6"/>
    <property type="match status" value="1"/>
</dbReference>
<evidence type="ECO:0000256" key="2">
    <source>
        <dbReference type="ARBA" id="ARBA00023015"/>
    </source>
</evidence>